<proteinExistence type="predicted"/>
<evidence type="ECO:0000313" key="2">
    <source>
        <dbReference type="EMBL" id="KAL1129922.1"/>
    </source>
</evidence>
<reference evidence="2 3" key="1">
    <citation type="submission" date="2024-07" db="EMBL/GenBank/DDBJ databases">
        <title>Chromosome-level genome assembly of the water stick insect Ranatra chinensis (Heteroptera: Nepidae).</title>
        <authorList>
            <person name="Liu X."/>
        </authorList>
    </citation>
    <scope>NUCLEOTIDE SEQUENCE [LARGE SCALE GENOMIC DNA]</scope>
    <source>
        <strain evidence="2">Cailab_2021Rc</strain>
        <tissue evidence="2">Muscle</tissue>
    </source>
</reference>
<dbReference type="EMBL" id="JBFDAA010000008">
    <property type="protein sequence ID" value="KAL1129922.1"/>
    <property type="molecule type" value="Genomic_DNA"/>
</dbReference>
<keyword evidence="3" id="KW-1185">Reference proteome</keyword>
<feature type="region of interest" description="Disordered" evidence="1">
    <location>
        <begin position="26"/>
        <end position="47"/>
    </location>
</feature>
<name>A0ABD0YTR3_9HEMI</name>
<dbReference type="AlphaFoldDB" id="A0ABD0YTR3"/>
<dbReference type="Proteomes" id="UP001558652">
    <property type="component" value="Unassembled WGS sequence"/>
</dbReference>
<evidence type="ECO:0000256" key="1">
    <source>
        <dbReference type="SAM" id="MobiDB-lite"/>
    </source>
</evidence>
<organism evidence="2 3">
    <name type="scientific">Ranatra chinensis</name>
    <dbReference type="NCBI Taxonomy" id="642074"/>
    <lineage>
        <taxon>Eukaryota</taxon>
        <taxon>Metazoa</taxon>
        <taxon>Ecdysozoa</taxon>
        <taxon>Arthropoda</taxon>
        <taxon>Hexapoda</taxon>
        <taxon>Insecta</taxon>
        <taxon>Pterygota</taxon>
        <taxon>Neoptera</taxon>
        <taxon>Paraneoptera</taxon>
        <taxon>Hemiptera</taxon>
        <taxon>Heteroptera</taxon>
        <taxon>Panheteroptera</taxon>
        <taxon>Nepomorpha</taxon>
        <taxon>Nepidae</taxon>
        <taxon>Ranatrinae</taxon>
        <taxon>Ranatra</taxon>
    </lineage>
</organism>
<comment type="caution">
    <text evidence="2">The sequence shown here is derived from an EMBL/GenBank/DDBJ whole genome shotgun (WGS) entry which is preliminary data.</text>
</comment>
<protein>
    <submittedName>
        <fullName evidence="2">Uncharacterized protein</fullName>
    </submittedName>
</protein>
<sequence length="345" mass="37881">MVMVEGSLCSIFVFVDIDKISITNDSSDKSEEAISGPDVSSSRGQRSSRFRRGVMGWVHAPWGIEEGTENLSPKSLNSINSLLDSWWGEGAGRGGAWPGGVAGGGAWPIDGRRRWAWRGCGGGGRTRCGAQDVLRVPSSRCRVEVRDGAAHAVPSSDVPAMYQHGTYPPPDYNPPWPYPPHKINAYNNVQHYSLDDMQGVGHTAGIRKYLIAIDIDEQIVINASALGRHLQRRVEETVKLDSAHFEGVVLEKATPTMPLKMALNVHFPLARPRRGLNFSDAKISRIYDAGRWTRNCKTGRPCLAKNPMIITANLDEFPKSRDCPGDRLETEEQDVVAIFSLSDCG</sequence>
<gene>
    <name evidence="2" type="ORF">AAG570_012866</name>
</gene>
<evidence type="ECO:0000313" key="3">
    <source>
        <dbReference type="Proteomes" id="UP001558652"/>
    </source>
</evidence>
<accession>A0ABD0YTR3</accession>